<dbReference type="PANTHER" id="PTHR47371:SF3">
    <property type="entry name" value="PHOSPHOGLYCEROL TRANSFERASE I"/>
    <property type="match status" value="1"/>
</dbReference>
<dbReference type="PANTHER" id="PTHR47371">
    <property type="entry name" value="LIPOTEICHOIC ACID SYNTHASE"/>
    <property type="match status" value="1"/>
</dbReference>
<dbReference type="Gene3D" id="3.40.720.10">
    <property type="entry name" value="Alkaline Phosphatase, subunit A"/>
    <property type="match status" value="1"/>
</dbReference>
<evidence type="ECO:0000259" key="8">
    <source>
        <dbReference type="Pfam" id="PF00884"/>
    </source>
</evidence>
<dbReference type="RefSeq" id="WP_256191440.1">
    <property type="nucleotide sequence ID" value="NZ_CAJKKG010000069.1"/>
</dbReference>
<dbReference type="InterPro" id="IPR017850">
    <property type="entry name" value="Alkaline_phosphatase_core_sf"/>
</dbReference>
<proteinExistence type="predicted"/>
<evidence type="ECO:0000256" key="3">
    <source>
        <dbReference type="ARBA" id="ARBA00022475"/>
    </source>
</evidence>
<evidence type="ECO:0000256" key="7">
    <source>
        <dbReference type="SAM" id="Phobius"/>
    </source>
</evidence>
<comment type="pathway">
    <text evidence="2">Cell wall biogenesis; lipoteichoic acid biosynthesis.</text>
</comment>
<evidence type="ECO:0000256" key="2">
    <source>
        <dbReference type="ARBA" id="ARBA00004936"/>
    </source>
</evidence>
<evidence type="ECO:0000256" key="1">
    <source>
        <dbReference type="ARBA" id="ARBA00004651"/>
    </source>
</evidence>
<reference evidence="9 10" key="1">
    <citation type="submission" date="2022-06" db="EMBL/GenBank/DDBJ databases">
        <title>Isolation of gut microbiota from human fecal samples.</title>
        <authorList>
            <person name="Pamer E.G."/>
            <person name="Barat B."/>
            <person name="Waligurski E."/>
            <person name="Medina S."/>
            <person name="Paddock L."/>
            <person name="Mostad J."/>
        </authorList>
    </citation>
    <scope>NUCLEOTIDE SEQUENCE [LARGE SCALE GENOMIC DNA]</scope>
    <source>
        <strain evidence="9 10">DFI.9.73</strain>
    </source>
</reference>
<dbReference type="Pfam" id="PF00884">
    <property type="entry name" value="Sulfatase"/>
    <property type="match status" value="1"/>
</dbReference>
<dbReference type="SUPFAM" id="SSF53649">
    <property type="entry name" value="Alkaline phosphatase-like"/>
    <property type="match status" value="1"/>
</dbReference>
<keyword evidence="5 7" id="KW-1133">Transmembrane helix</keyword>
<feature type="domain" description="Sulfatase N-terminal" evidence="8">
    <location>
        <begin position="290"/>
        <end position="565"/>
    </location>
</feature>
<gene>
    <name evidence="9" type="ORF">NE695_00675</name>
</gene>
<keyword evidence="10" id="KW-1185">Reference proteome</keyword>
<dbReference type="InterPro" id="IPR000917">
    <property type="entry name" value="Sulfatase_N"/>
</dbReference>
<protein>
    <submittedName>
        <fullName evidence="9">LTA synthase family protein</fullName>
    </submittedName>
</protein>
<keyword evidence="6 7" id="KW-0472">Membrane</keyword>
<feature type="transmembrane region" description="Helical" evidence="7">
    <location>
        <begin position="124"/>
        <end position="148"/>
    </location>
</feature>
<dbReference type="Proteomes" id="UP001524473">
    <property type="component" value="Unassembled WGS sequence"/>
</dbReference>
<dbReference type="CDD" id="cd16015">
    <property type="entry name" value="LTA_synthase"/>
    <property type="match status" value="1"/>
</dbReference>
<name>A0ABT1RVQ5_9FIRM</name>
<evidence type="ECO:0000313" key="10">
    <source>
        <dbReference type="Proteomes" id="UP001524473"/>
    </source>
</evidence>
<evidence type="ECO:0000256" key="6">
    <source>
        <dbReference type="ARBA" id="ARBA00023136"/>
    </source>
</evidence>
<dbReference type="InterPro" id="IPR050448">
    <property type="entry name" value="OpgB/LTA_synthase_biosynth"/>
</dbReference>
<accession>A0ABT1RVQ5</accession>
<sequence>MIHKLPLRRLSLVWCLLLTVPLSALATAVTLYIQPCSFLGLLSGFSRQPLLFWLNFLPVWLLVLIGLFLLNNPFFSAALMGGLCGVLSLVNRTMIEKRDEPFSPKDFALIKEAANAVQSYDMSISLSSVAVLLGFVALMVALGVLFGCRIPLKERWARGLLRVFCGCSCAIVLAACVNFVYSSPELYNSFQVKSRYHITSVYEELGFPYCFCYNFNTYLVVKPENFTTSKAEAYIEQTQPVEQEGKKVNVIMVMNEAFCDVTNNENFIYPPGEEPLKNFNRIKTGENCISGHIVVPNYGAGTANTEFDVITGMQTNLLSPGGTSAFRVLNRDIDSIFRVFDKEGYHTEFIHPGQDWFYNRQNVYRYFGAQELLFSESFEEAERKGGWVTDDAVFQVMKQEFEEAVEAGENYFNYTVTIQNHMSYTADKYKGFTIPSVETEVPLSDSAKTILSVYAEGARDADAMLGNLTEYFSAAEEPVLLAFFGDHLPLLGDDYLCYRELGIPVGAVDKAEDLLLTYETPFVLWANEAAARELEFSKCKEEIQLPENGLISANYLGALVLELTGRGQKDPFFSYLNELRRKLPVLHDGTGLTGDGELFTSLPAEYAEAVQKLHFWQYYRLKVE</sequence>
<dbReference type="EMBL" id="JANFZH010000001">
    <property type="protein sequence ID" value="MCQ4838425.1"/>
    <property type="molecule type" value="Genomic_DNA"/>
</dbReference>
<feature type="transmembrane region" description="Helical" evidence="7">
    <location>
        <begin position="77"/>
        <end position="95"/>
    </location>
</feature>
<keyword evidence="3" id="KW-1003">Cell membrane</keyword>
<evidence type="ECO:0000256" key="4">
    <source>
        <dbReference type="ARBA" id="ARBA00022692"/>
    </source>
</evidence>
<organism evidence="9 10">
    <name type="scientific">Neglectibacter timonensis</name>
    <dbReference type="NCBI Taxonomy" id="1776382"/>
    <lineage>
        <taxon>Bacteria</taxon>
        <taxon>Bacillati</taxon>
        <taxon>Bacillota</taxon>
        <taxon>Clostridia</taxon>
        <taxon>Eubacteriales</taxon>
        <taxon>Oscillospiraceae</taxon>
        <taxon>Neglectibacter</taxon>
    </lineage>
</organism>
<feature type="transmembrane region" description="Helical" evidence="7">
    <location>
        <begin position="50"/>
        <end position="70"/>
    </location>
</feature>
<comment type="subcellular location">
    <subcellularLocation>
        <location evidence="1">Cell membrane</location>
        <topology evidence="1">Multi-pass membrane protein</topology>
    </subcellularLocation>
</comment>
<comment type="caution">
    <text evidence="9">The sequence shown here is derived from an EMBL/GenBank/DDBJ whole genome shotgun (WGS) entry which is preliminary data.</text>
</comment>
<evidence type="ECO:0000256" key="5">
    <source>
        <dbReference type="ARBA" id="ARBA00022989"/>
    </source>
</evidence>
<feature type="transmembrane region" description="Helical" evidence="7">
    <location>
        <begin position="160"/>
        <end position="181"/>
    </location>
</feature>
<evidence type="ECO:0000313" key="9">
    <source>
        <dbReference type="EMBL" id="MCQ4838425.1"/>
    </source>
</evidence>
<keyword evidence="4 7" id="KW-0812">Transmembrane</keyword>